<sequence>MTEWLGLLRHVTRLTVRADRRAATVLCALMIGQAGVIAAVGLSQRWLVDSSAAHQVAAVVGAVALGAAAYGISAGAGRVQSNLTIYLVGRVRMAFNGGIQQAVSSIPTITHVEYGPYINRWDRIFKNSQSISAMPWATLDAAAAVVSLAVTIGLLGWVSPALCLLALLAVPVFLASRHADRLLREARDASLEILRQEQRLHELCVEPEPAKEVMLAGSGATLSRRASELWDAAAARETGARLRAAAYSTGAWLLYAAGVAAALVVVADLIRSGRTTVGAAVMVVSLATQLQSQLRTVLTSLNNVAEAGQAVAHYSWLRRYAAEAARPGAPAPAALTRGITLHDVRFRYPTAERDVLHGVNLHLPAGSTIAVVGTNGAGKSTLIKLLTGVYEPTAGHITVDDEPLSGIARSRWQASLSGVFQDFARIRLLARETVGVGDVRHVRDRPTVEAAVGRAGATDVLAGLPQRLDTQLGAAFGGVEPSLGQWQRLALARSLMREVAGDRPPLCVVLDEPTAALDPLAEHDLFQHFVEQVRAATRQGAVTVLVSHRFTTVRMADLIVVLEDGRIAEFGSHAELMAAGRGYAELYRLQERAYR</sequence>
<feature type="transmembrane region" description="Helical" evidence="7">
    <location>
        <begin position="52"/>
        <end position="72"/>
    </location>
</feature>
<dbReference type="Gene3D" id="1.20.1560.10">
    <property type="entry name" value="ABC transporter type 1, transmembrane domain"/>
    <property type="match status" value="1"/>
</dbReference>
<feature type="transmembrane region" description="Helical" evidence="7">
    <location>
        <begin position="21"/>
        <end position="40"/>
    </location>
</feature>
<dbReference type="Gene3D" id="3.40.50.300">
    <property type="entry name" value="P-loop containing nucleotide triphosphate hydrolases"/>
    <property type="match status" value="1"/>
</dbReference>
<proteinExistence type="predicted"/>
<feature type="transmembrane region" description="Helical" evidence="7">
    <location>
        <begin position="251"/>
        <end position="270"/>
    </location>
</feature>
<name>A0ABW1KI14_9ACTN</name>
<evidence type="ECO:0000259" key="9">
    <source>
        <dbReference type="PROSITE" id="PS50929"/>
    </source>
</evidence>
<dbReference type="PANTHER" id="PTHR43394">
    <property type="entry name" value="ATP-DEPENDENT PERMEASE MDL1, MITOCHONDRIAL"/>
    <property type="match status" value="1"/>
</dbReference>
<keyword evidence="6 7" id="KW-0472">Membrane</keyword>
<keyword evidence="2 7" id="KW-0812">Transmembrane</keyword>
<dbReference type="PANTHER" id="PTHR43394:SF1">
    <property type="entry name" value="ATP-BINDING CASSETTE SUB-FAMILY B MEMBER 10, MITOCHONDRIAL"/>
    <property type="match status" value="1"/>
</dbReference>
<feature type="transmembrane region" description="Helical" evidence="7">
    <location>
        <begin position="157"/>
        <end position="175"/>
    </location>
</feature>
<dbReference type="GO" id="GO:0005524">
    <property type="term" value="F:ATP binding"/>
    <property type="evidence" value="ECO:0007669"/>
    <property type="project" value="UniProtKB-KW"/>
</dbReference>
<keyword evidence="11" id="KW-1185">Reference proteome</keyword>
<accession>A0ABW1KI14</accession>
<evidence type="ECO:0000259" key="8">
    <source>
        <dbReference type="PROSITE" id="PS50893"/>
    </source>
</evidence>
<evidence type="ECO:0000256" key="2">
    <source>
        <dbReference type="ARBA" id="ARBA00022692"/>
    </source>
</evidence>
<evidence type="ECO:0000313" key="10">
    <source>
        <dbReference type="EMBL" id="MFC6020742.1"/>
    </source>
</evidence>
<keyword evidence="4 10" id="KW-0067">ATP-binding</keyword>
<dbReference type="InterPro" id="IPR003439">
    <property type="entry name" value="ABC_transporter-like_ATP-bd"/>
</dbReference>
<evidence type="ECO:0000256" key="1">
    <source>
        <dbReference type="ARBA" id="ARBA00004651"/>
    </source>
</evidence>
<feature type="domain" description="ABC transmembrane type-1" evidence="9">
    <location>
        <begin position="132"/>
        <end position="306"/>
    </location>
</feature>
<dbReference type="InterPro" id="IPR027417">
    <property type="entry name" value="P-loop_NTPase"/>
</dbReference>
<comment type="caution">
    <text evidence="10">The sequence shown here is derived from an EMBL/GenBank/DDBJ whole genome shotgun (WGS) entry which is preliminary data.</text>
</comment>
<protein>
    <submittedName>
        <fullName evidence="10">ATP-binding cassette domain-containing protein</fullName>
    </submittedName>
</protein>
<dbReference type="InterPro" id="IPR039421">
    <property type="entry name" value="Type_1_exporter"/>
</dbReference>
<dbReference type="InterPro" id="IPR011527">
    <property type="entry name" value="ABC1_TM_dom"/>
</dbReference>
<dbReference type="SUPFAM" id="SSF90123">
    <property type="entry name" value="ABC transporter transmembrane region"/>
    <property type="match status" value="1"/>
</dbReference>
<dbReference type="EMBL" id="JBHSPR010000037">
    <property type="protein sequence ID" value="MFC6020742.1"/>
    <property type="molecule type" value="Genomic_DNA"/>
</dbReference>
<evidence type="ECO:0000256" key="7">
    <source>
        <dbReference type="SAM" id="Phobius"/>
    </source>
</evidence>
<comment type="subcellular location">
    <subcellularLocation>
        <location evidence="1">Cell membrane</location>
        <topology evidence="1">Multi-pass membrane protein</topology>
    </subcellularLocation>
</comment>
<evidence type="ECO:0000256" key="3">
    <source>
        <dbReference type="ARBA" id="ARBA00022741"/>
    </source>
</evidence>
<dbReference type="PROSITE" id="PS50893">
    <property type="entry name" value="ABC_TRANSPORTER_2"/>
    <property type="match status" value="1"/>
</dbReference>
<reference evidence="11" key="1">
    <citation type="journal article" date="2019" name="Int. J. Syst. Evol. Microbiol.">
        <title>The Global Catalogue of Microorganisms (GCM) 10K type strain sequencing project: providing services to taxonomists for standard genome sequencing and annotation.</title>
        <authorList>
            <consortium name="The Broad Institute Genomics Platform"/>
            <consortium name="The Broad Institute Genome Sequencing Center for Infectious Disease"/>
            <person name="Wu L."/>
            <person name="Ma J."/>
        </authorList>
    </citation>
    <scope>NUCLEOTIDE SEQUENCE [LARGE SCALE GENOMIC DNA]</scope>
    <source>
        <strain evidence="11">ZS-35-S2</strain>
    </source>
</reference>
<feature type="domain" description="ABC transporter" evidence="8">
    <location>
        <begin position="339"/>
        <end position="589"/>
    </location>
</feature>
<keyword evidence="3" id="KW-0547">Nucleotide-binding</keyword>
<evidence type="ECO:0000313" key="11">
    <source>
        <dbReference type="Proteomes" id="UP001596203"/>
    </source>
</evidence>
<evidence type="ECO:0000256" key="4">
    <source>
        <dbReference type="ARBA" id="ARBA00022840"/>
    </source>
</evidence>
<dbReference type="PROSITE" id="PS50929">
    <property type="entry name" value="ABC_TM1F"/>
    <property type="match status" value="1"/>
</dbReference>
<dbReference type="RefSeq" id="WP_377428290.1">
    <property type="nucleotide sequence ID" value="NZ_JBHSPR010000037.1"/>
</dbReference>
<keyword evidence="5 7" id="KW-1133">Transmembrane helix</keyword>
<organism evidence="10 11">
    <name type="scientific">Plantactinospora solaniradicis</name>
    <dbReference type="NCBI Taxonomy" id="1723736"/>
    <lineage>
        <taxon>Bacteria</taxon>
        <taxon>Bacillati</taxon>
        <taxon>Actinomycetota</taxon>
        <taxon>Actinomycetes</taxon>
        <taxon>Micromonosporales</taxon>
        <taxon>Micromonosporaceae</taxon>
        <taxon>Plantactinospora</taxon>
    </lineage>
</organism>
<evidence type="ECO:0000256" key="6">
    <source>
        <dbReference type="ARBA" id="ARBA00023136"/>
    </source>
</evidence>
<evidence type="ECO:0000256" key="5">
    <source>
        <dbReference type="ARBA" id="ARBA00022989"/>
    </source>
</evidence>
<dbReference type="SMART" id="SM00382">
    <property type="entry name" value="AAA"/>
    <property type="match status" value="1"/>
</dbReference>
<feature type="transmembrane region" description="Helical" evidence="7">
    <location>
        <begin position="133"/>
        <end position="151"/>
    </location>
</feature>
<gene>
    <name evidence="10" type="ORF">ACFP2T_31815</name>
</gene>
<dbReference type="InterPro" id="IPR003593">
    <property type="entry name" value="AAA+_ATPase"/>
</dbReference>
<dbReference type="Proteomes" id="UP001596203">
    <property type="component" value="Unassembled WGS sequence"/>
</dbReference>
<dbReference type="SUPFAM" id="SSF52540">
    <property type="entry name" value="P-loop containing nucleoside triphosphate hydrolases"/>
    <property type="match status" value="1"/>
</dbReference>
<dbReference type="InterPro" id="IPR036640">
    <property type="entry name" value="ABC1_TM_sf"/>
</dbReference>
<dbReference type="Pfam" id="PF00005">
    <property type="entry name" value="ABC_tran"/>
    <property type="match status" value="1"/>
</dbReference>